<keyword evidence="8" id="KW-0594">Phospholipid biosynthesis</keyword>
<feature type="transmembrane region" description="Helical" evidence="10">
    <location>
        <begin position="105"/>
        <end position="129"/>
    </location>
</feature>
<keyword evidence="1" id="KW-1003">Cell membrane</keyword>
<evidence type="ECO:0000256" key="2">
    <source>
        <dbReference type="ARBA" id="ARBA00022516"/>
    </source>
</evidence>
<evidence type="ECO:0000256" key="10">
    <source>
        <dbReference type="SAM" id="Phobius"/>
    </source>
</evidence>
<dbReference type="SMART" id="SM01207">
    <property type="entry name" value="G3P_acyltransf"/>
    <property type="match status" value="1"/>
</dbReference>
<dbReference type="Pfam" id="PF02660">
    <property type="entry name" value="G3P_acyltransf"/>
    <property type="match status" value="1"/>
</dbReference>
<sequence length="192" mass="20702">MRLDSVWADIDRAGGDGGSALDRLRQYRRDECFAHRAQGPCRADAFSRSGEGRGRRSHRRLSCRARRLPPETAWPPPPVLAAAMGAFLGHVYPVWLGFRGGKGVATFLGCLLIVAWPAGLAFIAVWLGAAIITRLSSLAALLASALSPAFLFALDQTSSAIVFALMAVLLWIKHAPNIARLRAGNETRIGKS</sequence>
<dbReference type="PANTHER" id="PTHR30309:SF0">
    <property type="entry name" value="GLYCEROL-3-PHOSPHATE ACYLTRANSFERASE-RELATED"/>
    <property type="match status" value="1"/>
</dbReference>
<keyword evidence="3" id="KW-0808">Transferase</keyword>
<proteinExistence type="predicted"/>
<feature type="transmembrane region" description="Helical" evidence="10">
    <location>
        <begin position="149"/>
        <end position="172"/>
    </location>
</feature>
<keyword evidence="4 10" id="KW-0812">Transmembrane</keyword>
<evidence type="ECO:0000256" key="9">
    <source>
        <dbReference type="ARBA" id="ARBA00023264"/>
    </source>
</evidence>
<dbReference type="InterPro" id="IPR003811">
    <property type="entry name" value="G3P_acylTferase_PlsY"/>
</dbReference>
<reference evidence="11 12" key="1">
    <citation type="submission" date="2019-03" db="EMBL/GenBank/DDBJ databases">
        <authorList>
            <person name="Kox A.R. M."/>
        </authorList>
    </citation>
    <scope>NUCLEOTIDE SEQUENCE [LARGE SCALE GENOMIC DNA]</scope>
    <source>
        <strain evidence="11">MTUNDRAET4 annotated genome</strain>
    </source>
</reference>
<protein>
    <submittedName>
        <fullName evidence="11">Uncharacterized protein</fullName>
    </submittedName>
</protein>
<keyword evidence="9" id="KW-1208">Phospholipid metabolism</keyword>
<dbReference type="KEGG" id="mtun:MTUNDRAET4_4208"/>
<dbReference type="PANTHER" id="PTHR30309">
    <property type="entry name" value="INNER MEMBRANE PROTEIN YGIH"/>
    <property type="match status" value="1"/>
</dbReference>
<dbReference type="AlphaFoldDB" id="A0A4U8Z696"/>
<keyword evidence="2" id="KW-0444">Lipid biosynthesis</keyword>
<evidence type="ECO:0000313" key="11">
    <source>
        <dbReference type="EMBL" id="VFU11089.1"/>
    </source>
</evidence>
<evidence type="ECO:0000256" key="8">
    <source>
        <dbReference type="ARBA" id="ARBA00023209"/>
    </source>
</evidence>
<name>A0A4U8Z696_METTU</name>
<dbReference type="Proteomes" id="UP000294360">
    <property type="component" value="Chromosome"/>
</dbReference>
<evidence type="ECO:0000256" key="5">
    <source>
        <dbReference type="ARBA" id="ARBA00022989"/>
    </source>
</evidence>
<evidence type="ECO:0000256" key="6">
    <source>
        <dbReference type="ARBA" id="ARBA00023098"/>
    </source>
</evidence>
<organism evidence="11 12">
    <name type="scientific">Methylocella tundrae</name>
    <dbReference type="NCBI Taxonomy" id="227605"/>
    <lineage>
        <taxon>Bacteria</taxon>
        <taxon>Pseudomonadati</taxon>
        <taxon>Pseudomonadota</taxon>
        <taxon>Alphaproteobacteria</taxon>
        <taxon>Hyphomicrobiales</taxon>
        <taxon>Beijerinckiaceae</taxon>
        <taxon>Methylocella</taxon>
    </lineage>
</organism>
<evidence type="ECO:0000256" key="4">
    <source>
        <dbReference type="ARBA" id="ARBA00022692"/>
    </source>
</evidence>
<keyword evidence="6" id="KW-0443">Lipid metabolism</keyword>
<evidence type="ECO:0000256" key="7">
    <source>
        <dbReference type="ARBA" id="ARBA00023136"/>
    </source>
</evidence>
<evidence type="ECO:0000256" key="3">
    <source>
        <dbReference type="ARBA" id="ARBA00022679"/>
    </source>
</evidence>
<dbReference type="EMBL" id="LR536450">
    <property type="protein sequence ID" value="VFU11089.1"/>
    <property type="molecule type" value="Genomic_DNA"/>
</dbReference>
<dbReference type="GO" id="GO:0008654">
    <property type="term" value="P:phospholipid biosynthetic process"/>
    <property type="evidence" value="ECO:0007669"/>
    <property type="project" value="UniProtKB-KW"/>
</dbReference>
<evidence type="ECO:0000313" key="12">
    <source>
        <dbReference type="Proteomes" id="UP000294360"/>
    </source>
</evidence>
<accession>A0A4U8Z696</accession>
<gene>
    <name evidence="11" type="ORF">MTUNDRAET4_4208</name>
</gene>
<keyword evidence="7 10" id="KW-0472">Membrane</keyword>
<evidence type="ECO:0000256" key="1">
    <source>
        <dbReference type="ARBA" id="ARBA00022475"/>
    </source>
</evidence>
<dbReference type="GO" id="GO:0005886">
    <property type="term" value="C:plasma membrane"/>
    <property type="evidence" value="ECO:0007669"/>
    <property type="project" value="InterPro"/>
</dbReference>
<dbReference type="GO" id="GO:0043772">
    <property type="term" value="F:acyl-phosphate glycerol-3-phosphate acyltransferase activity"/>
    <property type="evidence" value="ECO:0007669"/>
    <property type="project" value="InterPro"/>
</dbReference>
<keyword evidence="5 10" id="KW-1133">Transmembrane helix</keyword>
<feature type="transmembrane region" description="Helical" evidence="10">
    <location>
        <begin position="79"/>
        <end position="98"/>
    </location>
</feature>